<dbReference type="EC" id="3.1.-.-" evidence="13"/>
<dbReference type="Pfam" id="PF00270">
    <property type="entry name" value="DEAD"/>
    <property type="match status" value="1"/>
</dbReference>
<evidence type="ECO:0000256" key="6">
    <source>
        <dbReference type="ARBA" id="ARBA00022801"/>
    </source>
</evidence>
<dbReference type="InterPro" id="IPR038257">
    <property type="entry name" value="CRISPR-assoc_Cas3_HD_sf"/>
</dbReference>
<reference evidence="13 14" key="1">
    <citation type="submission" date="2014-01" db="EMBL/GenBank/DDBJ databases">
        <authorList>
            <person name="Durkin A.S."/>
            <person name="McCorrison J."/>
            <person name="Torralba M."/>
            <person name="Gillis M."/>
            <person name="Haft D.H."/>
            <person name="Methe B."/>
            <person name="Sutton G."/>
            <person name="Nelson K.E."/>
        </authorList>
    </citation>
    <scope>NUCLEOTIDE SEQUENCE [LARGE SCALE GENOMIC DNA]</scope>
    <source>
        <strain evidence="13 14">ATCC 33093</strain>
    </source>
</reference>
<dbReference type="GO" id="GO:0004518">
    <property type="term" value="F:nuclease activity"/>
    <property type="evidence" value="ECO:0007669"/>
    <property type="project" value="UniProtKB-KW"/>
</dbReference>
<dbReference type="PROSITE" id="PS51194">
    <property type="entry name" value="HELICASE_CTER"/>
    <property type="match status" value="1"/>
</dbReference>
<dbReference type="InterPro" id="IPR011545">
    <property type="entry name" value="DEAD/DEAH_box_helicase_dom"/>
</dbReference>
<keyword evidence="9" id="KW-0051">Antiviral defense</keyword>
<dbReference type="InterPro" id="IPR006674">
    <property type="entry name" value="HD_domain"/>
</dbReference>
<dbReference type="SMART" id="SM00487">
    <property type="entry name" value="DEXDc"/>
    <property type="match status" value="1"/>
</dbReference>
<feature type="domain" description="Helicase ATP-binding" evidence="10">
    <location>
        <begin position="270"/>
        <end position="457"/>
    </location>
</feature>
<name>X8J7N5_9FIRM</name>
<dbReference type="Pfam" id="PF01966">
    <property type="entry name" value="HD"/>
    <property type="match status" value="1"/>
</dbReference>
<dbReference type="GO" id="GO:0051607">
    <property type="term" value="P:defense response to virus"/>
    <property type="evidence" value="ECO:0007669"/>
    <property type="project" value="UniProtKB-KW"/>
</dbReference>
<dbReference type="Gene3D" id="3.40.50.300">
    <property type="entry name" value="P-loop containing nucleotide triphosphate hydrolases"/>
    <property type="match status" value="2"/>
</dbReference>
<dbReference type="CDD" id="cd17930">
    <property type="entry name" value="DEXHc_cas3"/>
    <property type="match status" value="1"/>
</dbReference>
<dbReference type="InterPro" id="IPR027417">
    <property type="entry name" value="P-loop_NTPase"/>
</dbReference>
<dbReference type="RefSeq" id="WP_036379584.1">
    <property type="nucleotide sequence ID" value="NZ_JALU01000004.1"/>
</dbReference>
<keyword evidence="4" id="KW-0479">Metal-binding</keyword>
<evidence type="ECO:0000313" key="14">
    <source>
        <dbReference type="Proteomes" id="UP000022645"/>
    </source>
</evidence>
<organism evidence="13 14">
    <name type="scientific">Mogibacterium timidum ATCC 33093</name>
    <dbReference type="NCBI Taxonomy" id="1401079"/>
    <lineage>
        <taxon>Bacteria</taxon>
        <taxon>Bacillati</taxon>
        <taxon>Bacillota</taxon>
        <taxon>Clostridia</taxon>
        <taxon>Peptostreptococcales</taxon>
        <taxon>Anaerovoracaceae</taxon>
        <taxon>Mogibacterium</taxon>
    </lineage>
</organism>
<dbReference type="GO" id="GO:0046872">
    <property type="term" value="F:metal ion binding"/>
    <property type="evidence" value="ECO:0007669"/>
    <property type="project" value="UniProtKB-KW"/>
</dbReference>
<evidence type="ECO:0000259" key="11">
    <source>
        <dbReference type="PROSITE" id="PS51194"/>
    </source>
</evidence>
<comment type="caution">
    <text evidence="13">The sequence shown here is derived from an EMBL/GenBank/DDBJ whole genome shotgun (WGS) entry which is preliminary data.</text>
</comment>
<dbReference type="SUPFAM" id="SSF52540">
    <property type="entry name" value="P-loop containing nucleoside triphosphate hydrolases"/>
    <property type="match status" value="1"/>
</dbReference>
<dbReference type="GO" id="GO:0004386">
    <property type="term" value="F:helicase activity"/>
    <property type="evidence" value="ECO:0007669"/>
    <property type="project" value="UniProtKB-KW"/>
</dbReference>
<dbReference type="InterPro" id="IPR014001">
    <property type="entry name" value="Helicase_ATP-bd"/>
</dbReference>
<evidence type="ECO:0000256" key="5">
    <source>
        <dbReference type="ARBA" id="ARBA00022741"/>
    </source>
</evidence>
<comment type="similarity">
    <text evidence="1">In the N-terminal section; belongs to the CRISPR-associated nuclease Cas3-HD family.</text>
</comment>
<dbReference type="SMART" id="SM00490">
    <property type="entry name" value="HELICc"/>
    <property type="match status" value="1"/>
</dbReference>
<dbReference type="InterPro" id="IPR006474">
    <property type="entry name" value="Helicase_Cas3_CRISPR-ass_core"/>
</dbReference>
<feature type="domain" description="Helicase C-terminal" evidence="11">
    <location>
        <begin position="484"/>
        <end position="639"/>
    </location>
</feature>
<proteinExistence type="inferred from homology"/>
<evidence type="ECO:0000256" key="9">
    <source>
        <dbReference type="ARBA" id="ARBA00023118"/>
    </source>
</evidence>
<dbReference type="SUPFAM" id="SSF109604">
    <property type="entry name" value="HD-domain/PDEase-like"/>
    <property type="match status" value="1"/>
</dbReference>
<dbReference type="CDD" id="cd09641">
    <property type="entry name" value="Cas3''_I"/>
    <property type="match status" value="1"/>
</dbReference>
<dbReference type="NCBIfam" id="TIGR01587">
    <property type="entry name" value="cas3_core"/>
    <property type="match status" value="1"/>
</dbReference>
<dbReference type="GO" id="GO:0016787">
    <property type="term" value="F:hydrolase activity"/>
    <property type="evidence" value="ECO:0007669"/>
    <property type="project" value="UniProtKB-KW"/>
</dbReference>
<keyword evidence="8" id="KW-0067">ATP-binding</keyword>
<evidence type="ECO:0000256" key="1">
    <source>
        <dbReference type="ARBA" id="ARBA00006847"/>
    </source>
</evidence>
<evidence type="ECO:0000256" key="2">
    <source>
        <dbReference type="ARBA" id="ARBA00009046"/>
    </source>
</evidence>
<dbReference type="InterPro" id="IPR054712">
    <property type="entry name" value="Cas3-like_dom"/>
</dbReference>
<evidence type="ECO:0000259" key="12">
    <source>
        <dbReference type="PROSITE" id="PS51643"/>
    </source>
</evidence>
<gene>
    <name evidence="13" type="primary">cas3</name>
    <name evidence="13" type="ORF">HMPREF0581_1249</name>
</gene>
<evidence type="ECO:0000256" key="3">
    <source>
        <dbReference type="ARBA" id="ARBA00022722"/>
    </source>
</evidence>
<dbReference type="PROSITE" id="PS51643">
    <property type="entry name" value="HD_CAS3"/>
    <property type="match status" value="1"/>
</dbReference>
<keyword evidence="6 13" id="KW-0378">Hydrolase</keyword>
<dbReference type="GO" id="GO:0005524">
    <property type="term" value="F:ATP binding"/>
    <property type="evidence" value="ECO:0007669"/>
    <property type="project" value="UniProtKB-KW"/>
</dbReference>
<dbReference type="InterPro" id="IPR001650">
    <property type="entry name" value="Helicase_C-like"/>
</dbReference>
<dbReference type="InterPro" id="IPR006483">
    <property type="entry name" value="CRISPR-assoc_Cas3_HD"/>
</dbReference>
<accession>X8J7N5</accession>
<evidence type="ECO:0000313" key="13">
    <source>
        <dbReference type="EMBL" id="EUC57952.1"/>
    </source>
</evidence>
<protein>
    <submittedName>
        <fullName evidence="13">CRISPR-associated helicase Cas3</fullName>
        <ecNumber evidence="13">3.1.-.-</ecNumber>
    </submittedName>
</protein>
<feature type="domain" description="HD Cas3-type" evidence="12">
    <location>
        <begin position="8"/>
        <end position="214"/>
    </location>
</feature>
<evidence type="ECO:0000256" key="7">
    <source>
        <dbReference type="ARBA" id="ARBA00022806"/>
    </source>
</evidence>
<comment type="similarity">
    <text evidence="2">In the central section; belongs to the CRISPR-associated helicase Cas3 family.</text>
</comment>
<dbReference type="GO" id="GO:0003676">
    <property type="term" value="F:nucleic acid binding"/>
    <property type="evidence" value="ECO:0007669"/>
    <property type="project" value="InterPro"/>
</dbReference>
<dbReference type="Pfam" id="PF22590">
    <property type="entry name" value="Cas3-like_C_2"/>
    <property type="match status" value="1"/>
</dbReference>
<evidence type="ECO:0000259" key="10">
    <source>
        <dbReference type="PROSITE" id="PS51192"/>
    </source>
</evidence>
<keyword evidence="3" id="KW-0540">Nuclease</keyword>
<evidence type="ECO:0000256" key="4">
    <source>
        <dbReference type="ARBA" id="ARBA00022723"/>
    </source>
</evidence>
<keyword evidence="5" id="KW-0547">Nucleotide-binding</keyword>
<keyword evidence="7" id="KW-0347">Helicase</keyword>
<dbReference type="PROSITE" id="PS51192">
    <property type="entry name" value="HELICASE_ATP_BIND_1"/>
    <property type="match status" value="1"/>
</dbReference>
<dbReference type="AlphaFoldDB" id="X8J7N5"/>
<sequence>MKFIAHINDDKMQSCEEHSQNAAKYAGECLKNVNLEKTGYLAGLLHDCGKFTDEFSDYIKRSAQGKSVRKGSVIHSFAGVYYLLEKLRSGNGSLTIVDVSAEILAYAIGSHHNMFDIVDIKDKNGFDHRREHQIAYEEKAIDNFNTNCACANKVDELFKSACNELHKICTELREICEKTNKSAEQTKSGNMELMFYIGLLSRLVLSSVVEGDRRDTVEFMNGDNLQAINSFSPQNWKKMLDSLEAYLNSKKTGNEISKARTEFSELCCDAGSKYTNGIYRLNLPTGAGKTLSGMRFALANAVKFNKKRIFYIAPLISILDQNSEEIKSSVGAEFDTEVLVHHSDLVNSREENEDELDTNDLLTETWDAPIVITTLVQFLNTLFDGRLSCVRRFKSLCNSVIIIDEVQTVPKRMLTLFNLSLNFLSEICEATILLCSATQPCLQNLDHAAHIKNEKIIPLDVEQRLKDVFKRTNIVDKGNYKFSEINKLICDLTADNKSLLVICNKKCEAQKLTLDCNEIPEVITFHLSSSMCMAHRVNVIEQMKSALEKGQHILCISTQVIEAGVDMSFESVVRFQAGMDNIVQAAGRCNRNGESTAPKDVYVINCTDENLERLEEIKRSKAATQDLLHSFKVNEQNYCNDLASDNSINFYYERLFSGAYMHKNEMDYYIENLKTSIFKLLSMGFDNGNNKYTLRQAFATAGKEFDVIDSETFSVIVPYGEGRDIITKLCGYGSKSQFDCGYKKRLVNQAKRYSVSLFKYQFERLRGIGAINEIVNSGIYALDANYYDDALGVYENGGGIKCDILML</sequence>
<dbReference type="Gene3D" id="1.10.3210.30">
    <property type="match status" value="1"/>
</dbReference>
<dbReference type="EMBL" id="JALU01000004">
    <property type="protein sequence ID" value="EUC57952.1"/>
    <property type="molecule type" value="Genomic_DNA"/>
</dbReference>
<dbReference type="PATRIC" id="fig|1401079.3.peg.213"/>
<dbReference type="Proteomes" id="UP000022645">
    <property type="component" value="Unassembled WGS sequence"/>
</dbReference>
<evidence type="ECO:0000256" key="8">
    <source>
        <dbReference type="ARBA" id="ARBA00022840"/>
    </source>
</evidence>
<dbReference type="NCBIfam" id="TIGR01596">
    <property type="entry name" value="cas3_HD"/>
    <property type="match status" value="1"/>
</dbReference>